<dbReference type="AlphaFoldDB" id="A0AAN8RUV1"/>
<organism evidence="2 3">
    <name type="scientific">Arthrobotrys conoides</name>
    <dbReference type="NCBI Taxonomy" id="74498"/>
    <lineage>
        <taxon>Eukaryota</taxon>
        <taxon>Fungi</taxon>
        <taxon>Dikarya</taxon>
        <taxon>Ascomycota</taxon>
        <taxon>Pezizomycotina</taxon>
        <taxon>Orbiliomycetes</taxon>
        <taxon>Orbiliales</taxon>
        <taxon>Orbiliaceae</taxon>
        <taxon>Arthrobotrys</taxon>
    </lineage>
</organism>
<dbReference type="EMBL" id="JAVHJM010000010">
    <property type="protein sequence ID" value="KAK6504282.1"/>
    <property type="molecule type" value="Genomic_DNA"/>
</dbReference>
<evidence type="ECO:0000313" key="3">
    <source>
        <dbReference type="Proteomes" id="UP001307849"/>
    </source>
</evidence>
<comment type="caution">
    <text evidence="2">The sequence shown here is derived from an EMBL/GenBank/DDBJ whole genome shotgun (WGS) entry which is preliminary data.</text>
</comment>
<feature type="compositionally biased region" description="Basic and acidic residues" evidence="1">
    <location>
        <begin position="72"/>
        <end position="82"/>
    </location>
</feature>
<sequence length="129" mass="14736">MAKVSTTSTKDARFSLPQNFYLPRDEGITNNDFQTYTDRRRTSLVNVHFQTRICEEKSITGAYSRTRRENSVTLSELKDRGSELSFEDGSDFDRGSAATKEARKHRKFLGEPSESELDMTKSVWSGNLL</sequence>
<keyword evidence="3" id="KW-1185">Reference proteome</keyword>
<feature type="region of interest" description="Disordered" evidence="1">
    <location>
        <begin position="72"/>
        <end position="129"/>
    </location>
</feature>
<evidence type="ECO:0000256" key="1">
    <source>
        <dbReference type="SAM" id="MobiDB-lite"/>
    </source>
</evidence>
<protein>
    <submittedName>
        <fullName evidence="2">Uncharacterized protein</fullName>
    </submittedName>
</protein>
<evidence type="ECO:0000313" key="2">
    <source>
        <dbReference type="EMBL" id="KAK6504282.1"/>
    </source>
</evidence>
<proteinExistence type="predicted"/>
<name>A0AAN8RUV1_9PEZI</name>
<gene>
    <name evidence="2" type="ORF">TWF506_002486</name>
</gene>
<reference evidence="2 3" key="1">
    <citation type="submission" date="2019-10" db="EMBL/GenBank/DDBJ databases">
        <authorList>
            <person name="Palmer J.M."/>
        </authorList>
    </citation>
    <scope>NUCLEOTIDE SEQUENCE [LARGE SCALE GENOMIC DNA]</scope>
    <source>
        <strain evidence="2 3">TWF506</strain>
    </source>
</reference>
<dbReference type="Proteomes" id="UP001307849">
    <property type="component" value="Unassembled WGS sequence"/>
</dbReference>
<accession>A0AAN8RUV1</accession>